<reference evidence="17 18" key="1">
    <citation type="submission" date="2017-06" db="EMBL/GenBank/DDBJ databases">
        <authorList>
            <person name="Kim H.J."/>
            <person name="Triplett B.A."/>
        </authorList>
    </citation>
    <scope>NUCLEOTIDE SEQUENCE [LARGE SCALE GENOMIC DNA]</scope>
    <source>
        <strain evidence="17 18">DSM 11445</strain>
    </source>
</reference>
<dbReference type="GO" id="GO:0052657">
    <property type="term" value="F:guanine phosphoribosyltransferase activity"/>
    <property type="evidence" value="ECO:0007669"/>
    <property type="project" value="UniProtKB-ARBA"/>
</dbReference>
<dbReference type="SUPFAM" id="SSF53271">
    <property type="entry name" value="PRTase-like"/>
    <property type="match status" value="1"/>
</dbReference>
<dbReference type="FunFam" id="3.40.50.2020:FF:000006">
    <property type="entry name" value="Hypoxanthine phosphoribosyltransferase"/>
    <property type="match status" value="1"/>
</dbReference>
<evidence type="ECO:0000313" key="17">
    <source>
        <dbReference type="EMBL" id="SNR99775.1"/>
    </source>
</evidence>
<sequence>MTQRPYVVDKMISAKSIAARIEALAREIDREFAGTDKLVVVGLLRGSFVFIADLVRELDLPVEVDFLEASSYGSAMESSREVRILKDLRGGIEGRDVLVVEDIIDTGFTMHHVIHLLNARGPRKLKVIALLDKPTRREVEVRADWIGFEIPDEFVVGYGIDFAQRNRNLPYIGKVRFTDD</sequence>
<comment type="catalytic activity">
    <reaction evidence="14">
        <text>IMP + diphosphate = hypoxanthine + 5-phospho-alpha-D-ribose 1-diphosphate</text>
        <dbReference type="Rhea" id="RHEA:17973"/>
        <dbReference type="ChEBI" id="CHEBI:17368"/>
        <dbReference type="ChEBI" id="CHEBI:33019"/>
        <dbReference type="ChEBI" id="CHEBI:58017"/>
        <dbReference type="ChEBI" id="CHEBI:58053"/>
        <dbReference type="EC" id="2.4.2.8"/>
    </reaction>
    <physiologicalReaction direction="right-to-left" evidence="14">
        <dbReference type="Rhea" id="RHEA:17975"/>
    </physiologicalReaction>
</comment>
<dbReference type="PANTHER" id="PTHR43340">
    <property type="entry name" value="HYPOXANTHINE-GUANINE PHOSPHORIBOSYLTRANSFERASE"/>
    <property type="match status" value="1"/>
</dbReference>
<dbReference type="GO" id="GO:0032264">
    <property type="term" value="P:IMP salvage"/>
    <property type="evidence" value="ECO:0007669"/>
    <property type="project" value="UniProtKB-UniPathway"/>
</dbReference>
<evidence type="ECO:0000256" key="1">
    <source>
        <dbReference type="ARBA" id="ARBA00001946"/>
    </source>
</evidence>
<evidence type="ECO:0000256" key="4">
    <source>
        <dbReference type="ARBA" id="ARBA00008391"/>
    </source>
</evidence>
<proteinExistence type="inferred from homology"/>
<dbReference type="InterPro" id="IPR029057">
    <property type="entry name" value="PRTase-like"/>
</dbReference>
<comment type="subcellular location">
    <subcellularLocation>
        <location evidence="2 15">Cytoplasm</location>
    </subcellularLocation>
</comment>
<comment type="similarity">
    <text evidence="4 15">Belongs to the purine/pyrimidine phosphoribosyltransferase family.</text>
</comment>
<name>A0A239AVN5_9RHOB</name>
<dbReference type="Proteomes" id="UP000198440">
    <property type="component" value="Unassembled WGS sequence"/>
</dbReference>
<evidence type="ECO:0000256" key="2">
    <source>
        <dbReference type="ARBA" id="ARBA00004496"/>
    </source>
</evidence>
<evidence type="ECO:0000256" key="14">
    <source>
        <dbReference type="ARBA" id="ARBA00049402"/>
    </source>
</evidence>
<dbReference type="CDD" id="cd06223">
    <property type="entry name" value="PRTases_typeI"/>
    <property type="match status" value="1"/>
</dbReference>
<organism evidence="17 18">
    <name type="scientific">Antarctobacter heliothermus</name>
    <dbReference type="NCBI Taxonomy" id="74033"/>
    <lineage>
        <taxon>Bacteria</taxon>
        <taxon>Pseudomonadati</taxon>
        <taxon>Pseudomonadota</taxon>
        <taxon>Alphaproteobacteria</taxon>
        <taxon>Rhodobacterales</taxon>
        <taxon>Roseobacteraceae</taxon>
        <taxon>Antarctobacter</taxon>
    </lineage>
</organism>
<keyword evidence="9 15" id="KW-0479">Metal-binding</keyword>
<keyword evidence="11 15" id="KW-0547">Nucleotide-binding</keyword>
<dbReference type="GO" id="GO:0000287">
    <property type="term" value="F:magnesium ion binding"/>
    <property type="evidence" value="ECO:0007669"/>
    <property type="project" value="TreeGrafter"/>
</dbReference>
<dbReference type="GO" id="GO:0006166">
    <property type="term" value="P:purine ribonucleoside salvage"/>
    <property type="evidence" value="ECO:0007669"/>
    <property type="project" value="UniProtKB-KW"/>
</dbReference>
<evidence type="ECO:0000256" key="9">
    <source>
        <dbReference type="ARBA" id="ARBA00022723"/>
    </source>
</evidence>
<dbReference type="RefSeq" id="WP_089275917.1">
    <property type="nucleotide sequence ID" value="NZ_FZON01000001.1"/>
</dbReference>
<dbReference type="GO" id="GO:0000166">
    <property type="term" value="F:nucleotide binding"/>
    <property type="evidence" value="ECO:0007669"/>
    <property type="project" value="UniProtKB-KW"/>
</dbReference>
<dbReference type="GO" id="GO:0005829">
    <property type="term" value="C:cytosol"/>
    <property type="evidence" value="ECO:0007669"/>
    <property type="project" value="TreeGrafter"/>
</dbReference>
<accession>A0A239AVN5</accession>
<dbReference type="GO" id="GO:0006178">
    <property type="term" value="P:guanine salvage"/>
    <property type="evidence" value="ECO:0007669"/>
    <property type="project" value="TreeGrafter"/>
</dbReference>
<dbReference type="EMBL" id="FZON01000001">
    <property type="protein sequence ID" value="SNR99775.1"/>
    <property type="molecule type" value="Genomic_DNA"/>
</dbReference>
<evidence type="ECO:0000259" key="16">
    <source>
        <dbReference type="Pfam" id="PF00156"/>
    </source>
</evidence>
<dbReference type="Gene3D" id="3.40.50.2020">
    <property type="match status" value="1"/>
</dbReference>
<dbReference type="EC" id="2.4.2.8" evidence="5 15"/>
<dbReference type="AlphaFoldDB" id="A0A239AVN5"/>
<dbReference type="InterPro" id="IPR000836">
    <property type="entry name" value="PRTase_dom"/>
</dbReference>
<dbReference type="PANTHER" id="PTHR43340:SF1">
    <property type="entry name" value="HYPOXANTHINE PHOSPHORIBOSYLTRANSFERASE"/>
    <property type="match status" value="1"/>
</dbReference>
<dbReference type="GO" id="GO:0004422">
    <property type="term" value="F:hypoxanthine phosphoribosyltransferase activity"/>
    <property type="evidence" value="ECO:0007669"/>
    <property type="project" value="InterPro"/>
</dbReference>
<dbReference type="GO" id="GO:0046100">
    <property type="term" value="P:hypoxanthine metabolic process"/>
    <property type="evidence" value="ECO:0007669"/>
    <property type="project" value="TreeGrafter"/>
</dbReference>
<evidence type="ECO:0000256" key="3">
    <source>
        <dbReference type="ARBA" id="ARBA00004669"/>
    </source>
</evidence>
<evidence type="ECO:0000256" key="15">
    <source>
        <dbReference type="RuleBase" id="RU364099"/>
    </source>
</evidence>
<dbReference type="InterPro" id="IPR005904">
    <property type="entry name" value="Hxn_phspho_trans"/>
</dbReference>
<protein>
    <recommendedName>
        <fullName evidence="5 15">Hypoxanthine phosphoribosyltransferase</fullName>
        <ecNumber evidence="5 15">2.4.2.8</ecNumber>
    </recommendedName>
</protein>
<keyword evidence="8 15" id="KW-0808">Transferase</keyword>
<dbReference type="InterPro" id="IPR050408">
    <property type="entry name" value="HGPRT"/>
</dbReference>
<evidence type="ECO:0000256" key="10">
    <source>
        <dbReference type="ARBA" id="ARBA00022726"/>
    </source>
</evidence>
<evidence type="ECO:0000256" key="7">
    <source>
        <dbReference type="ARBA" id="ARBA00022676"/>
    </source>
</evidence>
<evidence type="ECO:0000256" key="8">
    <source>
        <dbReference type="ARBA" id="ARBA00022679"/>
    </source>
</evidence>
<dbReference type="UniPathway" id="UPA00591">
    <property type="reaction ID" value="UER00648"/>
</dbReference>
<comment type="catalytic activity">
    <reaction evidence="13">
        <text>GMP + diphosphate = guanine + 5-phospho-alpha-D-ribose 1-diphosphate</text>
        <dbReference type="Rhea" id="RHEA:25424"/>
        <dbReference type="ChEBI" id="CHEBI:16235"/>
        <dbReference type="ChEBI" id="CHEBI:33019"/>
        <dbReference type="ChEBI" id="CHEBI:58017"/>
        <dbReference type="ChEBI" id="CHEBI:58115"/>
        <dbReference type="EC" id="2.4.2.8"/>
    </reaction>
    <physiologicalReaction direction="right-to-left" evidence="13">
        <dbReference type="Rhea" id="RHEA:25426"/>
    </physiologicalReaction>
</comment>
<gene>
    <name evidence="17" type="ORF">SAMN04488078_1001165</name>
</gene>
<dbReference type="GO" id="GO:0032263">
    <property type="term" value="P:GMP salvage"/>
    <property type="evidence" value="ECO:0007669"/>
    <property type="project" value="TreeGrafter"/>
</dbReference>
<dbReference type="OrthoDB" id="9802824at2"/>
<keyword evidence="12 15" id="KW-0460">Magnesium</keyword>
<evidence type="ECO:0000256" key="13">
    <source>
        <dbReference type="ARBA" id="ARBA00048811"/>
    </source>
</evidence>
<evidence type="ECO:0000256" key="12">
    <source>
        <dbReference type="ARBA" id="ARBA00022842"/>
    </source>
</evidence>
<comment type="pathway">
    <text evidence="3 15">Purine metabolism; IMP biosynthesis via salvage pathway; IMP from hypoxanthine: step 1/1.</text>
</comment>
<evidence type="ECO:0000256" key="6">
    <source>
        <dbReference type="ARBA" id="ARBA00022490"/>
    </source>
</evidence>
<evidence type="ECO:0000256" key="5">
    <source>
        <dbReference type="ARBA" id="ARBA00011895"/>
    </source>
</evidence>
<dbReference type="Pfam" id="PF00156">
    <property type="entry name" value="Pribosyltran"/>
    <property type="match status" value="1"/>
</dbReference>
<evidence type="ECO:0000256" key="11">
    <source>
        <dbReference type="ARBA" id="ARBA00022741"/>
    </source>
</evidence>
<dbReference type="NCBIfam" id="TIGR01203">
    <property type="entry name" value="HGPRTase"/>
    <property type="match status" value="1"/>
</dbReference>
<keyword evidence="7 15" id="KW-0328">Glycosyltransferase</keyword>
<keyword evidence="10 15" id="KW-0660">Purine salvage</keyword>
<comment type="cofactor">
    <cofactor evidence="1 15">
        <name>Mg(2+)</name>
        <dbReference type="ChEBI" id="CHEBI:18420"/>
    </cofactor>
</comment>
<keyword evidence="6 15" id="KW-0963">Cytoplasm</keyword>
<feature type="domain" description="Phosphoribosyltransferase" evidence="16">
    <location>
        <begin position="15"/>
        <end position="162"/>
    </location>
</feature>
<evidence type="ECO:0000313" key="18">
    <source>
        <dbReference type="Proteomes" id="UP000198440"/>
    </source>
</evidence>